<evidence type="ECO:0000313" key="2">
    <source>
        <dbReference type="EMBL" id="KAK9816916.1"/>
    </source>
</evidence>
<dbReference type="AlphaFoldDB" id="A0AAW1Q7J2"/>
<keyword evidence="1" id="KW-0732">Signal</keyword>
<evidence type="ECO:0000313" key="3">
    <source>
        <dbReference type="Proteomes" id="UP001489004"/>
    </source>
</evidence>
<evidence type="ECO:0000256" key="1">
    <source>
        <dbReference type="SAM" id="SignalP"/>
    </source>
</evidence>
<accession>A0AAW1Q7J2</accession>
<sequence length="142" mass="15363">MQKLTAVGVFLLVLLHGVTAARELQQATKQTSTKVTVVFFDDNDLDGDHRTFTATIPSPAANAKPGSTCSPCNELSIVRTNSWESYIFDNGYQIQVFDGHLCSGKTATLPDRSKDNNQIKAGTSGNIPGTLQDSIDSWRACI</sequence>
<proteinExistence type="predicted"/>
<protein>
    <submittedName>
        <fullName evidence="2">Uncharacterized protein</fullName>
    </submittedName>
</protein>
<feature type="signal peptide" evidence="1">
    <location>
        <begin position="1"/>
        <end position="20"/>
    </location>
</feature>
<dbReference type="Proteomes" id="UP001489004">
    <property type="component" value="Unassembled WGS sequence"/>
</dbReference>
<dbReference type="EMBL" id="JALJOR010000005">
    <property type="protein sequence ID" value="KAK9816916.1"/>
    <property type="molecule type" value="Genomic_DNA"/>
</dbReference>
<gene>
    <name evidence="2" type="ORF">WJX72_007061</name>
</gene>
<name>A0AAW1Q7J2_9CHLO</name>
<feature type="chain" id="PRO_5043889685" evidence="1">
    <location>
        <begin position="21"/>
        <end position="142"/>
    </location>
</feature>
<organism evidence="2 3">
    <name type="scientific">[Myrmecia] bisecta</name>
    <dbReference type="NCBI Taxonomy" id="41462"/>
    <lineage>
        <taxon>Eukaryota</taxon>
        <taxon>Viridiplantae</taxon>
        <taxon>Chlorophyta</taxon>
        <taxon>core chlorophytes</taxon>
        <taxon>Trebouxiophyceae</taxon>
        <taxon>Trebouxiales</taxon>
        <taxon>Trebouxiaceae</taxon>
        <taxon>Myrmecia</taxon>
    </lineage>
</organism>
<comment type="caution">
    <text evidence="2">The sequence shown here is derived from an EMBL/GenBank/DDBJ whole genome shotgun (WGS) entry which is preliminary data.</text>
</comment>
<reference evidence="2 3" key="1">
    <citation type="journal article" date="2024" name="Nat. Commun.">
        <title>Phylogenomics reveals the evolutionary origins of lichenization in chlorophyte algae.</title>
        <authorList>
            <person name="Puginier C."/>
            <person name="Libourel C."/>
            <person name="Otte J."/>
            <person name="Skaloud P."/>
            <person name="Haon M."/>
            <person name="Grisel S."/>
            <person name="Petersen M."/>
            <person name="Berrin J.G."/>
            <person name="Delaux P.M."/>
            <person name="Dal Grande F."/>
            <person name="Keller J."/>
        </authorList>
    </citation>
    <scope>NUCLEOTIDE SEQUENCE [LARGE SCALE GENOMIC DNA]</scope>
    <source>
        <strain evidence="2 3">SAG 2043</strain>
    </source>
</reference>
<keyword evidence="3" id="KW-1185">Reference proteome</keyword>